<comment type="caution">
    <text evidence="7">The sequence shown here is derived from an EMBL/GenBank/DDBJ whole genome shotgun (WGS) entry which is preliminary data.</text>
</comment>
<dbReference type="GO" id="GO:0005789">
    <property type="term" value="C:endoplasmic reticulum membrane"/>
    <property type="evidence" value="ECO:0007669"/>
    <property type="project" value="UniProtKB-SubCell"/>
</dbReference>
<dbReference type="PANTHER" id="PTHR12701:SF5">
    <property type="entry name" value="B-CELL RECEPTOR-ASSOCIATED PROTEIN 29"/>
    <property type="match status" value="1"/>
</dbReference>
<dbReference type="PANTHER" id="PTHR12701">
    <property type="entry name" value="BCR-ASSOCIATED PROTEIN, BAP"/>
    <property type="match status" value="1"/>
</dbReference>
<name>V8NCI7_OPHHA</name>
<proteinExistence type="inferred from homology"/>
<keyword evidence="3 5" id="KW-1133">Transmembrane helix</keyword>
<feature type="domain" description="BAP29/BAP31 transmembrane" evidence="6">
    <location>
        <begin position="3"/>
        <end position="97"/>
    </location>
</feature>
<dbReference type="OrthoDB" id="435607at2759"/>
<feature type="transmembrane region" description="Helical" evidence="5">
    <location>
        <begin position="68"/>
        <end position="92"/>
    </location>
</feature>
<feature type="non-terminal residue" evidence="7">
    <location>
        <position position="160"/>
    </location>
</feature>
<evidence type="ECO:0000256" key="3">
    <source>
        <dbReference type="ARBA" id="ARBA00022989"/>
    </source>
</evidence>
<reference evidence="7 8" key="1">
    <citation type="journal article" date="2013" name="Proc. Natl. Acad. Sci. U.S.A.">
        <title>The king cobra genome reveals dynamic gene evolution and adaptation in the snake venom system.</title>
        <authorList>
            <person name="Vonk F.J."/>
            <person name="Casewell N.R."/>
            <person name="Henkel C.V."/>
            <person name="Heimberg A.M."/>
            <person name="Jansen H.J."/>
            <person name="McCleary R.J."/>
            <person name="Kerkkamp H.M."/>
            <person name="Vos R.A."/>
            <person name="Guerreiro I."/>
            <person name="Calvete J.J."/>
            <person name="Wuster W."/>
            <person name="Woods A.E."/>
            <person name="Logan J.M."/>
            <person name="Harrison R.A."/>
            <person name="Castoe T.A."/>
            <person name="de Koning A.P."/>
            <person name="Pollock D.D."/>
            <person name="Yandell M."/>
            <person name="Calderon D."/>
            <person name="Renjifo C."/>
            <person name="Currier R.B."/>
            <person name="Salgado D."/>
            <person name="Pla D."/>
            <person name="Sanz L."/>
            <person name="Hyder A.S."/>
            <person name="Ribeiro J.M."/>
            <person name="Arntzen J.W."/>
            <person name="van den Thillart G.E."/>
            <person name="Boetzer M."/>
            <person name="Pirovano W."/>
            <person name="Dirks R.P."/>
            <person name="Spaink H.P."/>
            <person name="Duboule D."/>
            <person name="McGlinn E."/>
            <person name="Kini R.M."/>
            <person name="Richardson M.K."/>
        </authorList>
    </citation>
    <scope>NUCLEOTIDE SEQUENCE</scope>
    <source>
        <tissue evidence="7">Blood</tissue>
    </source>
</reference>
<keyword evidence="5" id="KW-0931">ER-Golgi transport</keyword>
<gene>
    <name evidence="7" type="primary">Bcap29</name>
    <name evidence="7" type="ORF">L345_14908</name>
</gene>
<keyword evidence="5" id="KW-0813">Transport</keyword>
<dbReference type="InterPro" id="IPR040463">
    <property type="entry name" value="BAP29/BAP31_N"/>
</dbReference>
<evidence type="ECO:0000256" key="1">
    <source>
        <dbReference type="ARBA" id="ARBA00004141"/>
    </source>
</evidence>
<evidence type="ECO:0000259" key="6">
    <source>
        <dbReference type="Pfam" id="PF05529"/>
    </source>
</evidence>
<evidence type="ECO:0000313" key="8">
    <source>
        <dbReference type="Proteomes" id="UP000018936"/>
    </source>
</evidence>
<comment type="function">
    <text evidence="5">May play a role in anterograde transport of membrane proteins from the endoplasmic reticulum to the Golgi.</text>
</comment>
<evidence type="ECO:0000313" key="7">
    <source>
        <dbReference type="EMBL" id="ETE59363.1"/>
    </source>
</evidence>
<dbReference type="Proteomes" id="UP000018936">
    <property type="component" value="Unassembled WGS sequence"/>
</dbReference>
<evidence type="ECO:0000256" key="5">
    <source>
        <dbReference type="RuleBase" id="RU367026"/>
    </source>
</evidence>
<dbReference type="GO" id="GO:0070973">
    <property type="term" value="P:protein localization to endoplasmic reticulum exit site"/>
    <property type="evidence" value="ECO:0007669"/>
    <property type="project" value="UniProtKB-UniRule"/>
</dbReference>
<evidence type="ECO:0000256" key="4">
    <source>
        <dbReference type="ARBA" id="ARBA00023136"/>
    </source>
</evidence>
<keyword evidence="5" id="KW-0653">Protein transport</keyword>
<keyword evidence="5" id="KW-0256">Endoplasmic reticulum</keyword>
<dbReference type="GO" id="GO:0006888">
    <property type="term" value="P:endoplasmic reticulum to Golgi vesicle-mediated transport"/>
    <property type="evidence" value="ECO:0007669"/>
    <property type="project" value="UniProtKB-UniRule"/>
</dbReference>
<protein>
    <recommendedName>
        <fullName evidence="5">Endoplasmic reticulum transmembrane protein</fullName>
    </recommendedName>
</protein>
<sequence>MISVWNKIASYWNKTFLTIIVILIVLFLDAVREVRKYSTVQLSEDSPHSSPTAFDHIHMKLFRSQRNLYISGFSLFLWLVLRRLVSLITILANEMETENILKIEVANSNEIARKCLEENEKLQLLLKEIKHSAGEHLSVVANEKLTVEVEQLKTALKATS</sequence>
<evidence type="ECO:0000256" key="2">
    <source>
        <dbReference type="ARBA" id="ARBA00022692"/>
    </source>
</evidence>
<dbReference type="InterPro" id="IPR008417">
    <property type="entry name" value="BAP29/BAP31"/>
</dbReference>
<comment type="subcellular location">
    <subcellularLocation>
        <location evidence="5">Endoplasmic reticulum membrane</location>
        <topology evidence="5">Multi-pass membrane protein</topology>
    </subcellularLocation>
    <subcellularLocation>
        <location evidence="1">Membrane</location>
        <topology evidence="1">Multi-pass membrane protein</topology>
    </subcellularLocation>
</comment>
<dbReference type="GO" id="GO:0006886">
    <property type="term" value="P:intracellular protein transport"/>
    <property type="evidence" value="ECO:0007669"/>
    <property type="project" value="UniProtKB-UniRule"/>
</dbReference>
<keyword evidence="4 5" id="KW-0472">Membrane</keyword>
<keyword evidence="8" id="KW-1185">Reference proteome</keyword>
<feature type="transmembrane region" description="Helical" evidence="5">
    <location>
        <begin position="12"/>
        <end position="31"/>
    </location>
</feature>
<comment type="similarity">
    <text evidence="5">Belongs to the BCAP29/BCAP31 family.</text>
</comment>
<keyword evidence="2 5" id="KW-0812">Transmembrane</keyword>
<keyword evidence="7" id="KW-0675">Receptor</keyword>
<dbReference type="Pfam" id="PF05529">
    <property type="entry name" value="Bap31"/>
    <property type="match status" value="1"/>
</dbReference>
<dbReference type="AlphaFoldDB" id="V8NCI7"/>
<accession>V8NCI7</accession>
<dbReference type="EMBL" id="AZIM01005645">
    <property type="protein sequence ID" value="ETE59363.1"/>
    <property type="molecule type" value="Genomic_DNA"/>
</dbReference>
<comment type="caution">
    <text evidence="5">Lacks conserved residue(s) required for the propagation of feature annotation.</text>
</comment>
<organism evidence="7 8">
    <name type="scientific">Ophiophagus hannah</name>
    <name type="common">King cobra</name>
    <name type="synonym">Naja hannah</name>
    <dbReference type="NCBI Taxonomy" id="8665"/>
    <lineage>
        <taxon>Eukaryota</taxon>
        <taxon>Metazoa</taxon>
        <taxon>Chordata</taxon>
        <taxon>Craniata</taxon>
        <taxon>Vertebrata</taxon>
        <taxon>Euteleostomi</taxon>
        <taxon>Lepidosauria</taxon>
        <taxon>Squamata</taxon>
        <taxon>Bifurcata</taxon>
        <taxon>Unidentata</taxon>
        <taxon>Episquamata</taxon>
        <taxon>Toxicofera</taxon>
        <taxon>Serpentes</taxon>
        <taxon>Colubroidea</taxon>
        <taxon>Elapidae</taxon>
        <taxon>Elapinae</taxon>
        <taxon>Ophiophagus</taxon>
    </lineage>
</organism>